<dbReference type="KEGG" id="pazo:AYR47_24380"/>
<dbReference type="SUPFAM" id="SSF52833">
    <property type="entry name" value="Thioredoxin-like"/>
    <property type="match status" value="1"/>
</dbReference>
<dbReference type="RefSeq" id="WP_061448802.1">
    <property type="nucleotide sequence ID" value="NZ_CP014546.1"/>
</dbReference>
<evidence type="ECO:0000259" key="1">
    <source>
        <dbReference type="Pfam" id="PF00085"/>
    </source>
</evidence>
<evidence type="ECO:0000313" key="3">
    <source>
        <dbReference type="Proteomes" id="UP000070516"/>
    </source>
</evidence>
<dbReference type="CDD" id="cd02947">
    <property type="entry name" value="TRX_family"/>
    <property type="match status" value="1"/>
</dbReference>
<dbReference type="EMBL" id="CP014546">
    <property type="protein sequence ID" value="AMN81251.1"/>
    <property type="molecule type" value="Genomic_DNA"/>
</dbReference>
<gene>
    <name evidence="2" type="ORF">AYR47_24380</name>
</gene>
<sequence length="121" mass="13594">MGTATWKIADAKDFQRILNTPRPVFILFVSEHCPACGESAPLFEQAAWKHPWIVSLVVDCASTPRHPDVTGTPTLLIYWNGVLEEKLKGFGPRENQAQVVEATFKRYNRIHRPTTSALAHP</sequence>
<accession>A0A127I3W6</accession>
<feature type="domain" description="Thioredoxin" evidence="1">
    <location>
        <begin position="10"/>
        <end position="98"/>
    </location>
</feature>
<dbReference type="Pfam" id="PF00085">
    <property type="entry name" value="Thioredoxin"/>
    <property type="match status" value="1"/>
</dbReference>
<dbReference type="Gene3D" id="3.40.30.10">
    <property type="entry name" value="Glutaredoxin"/>
    <property type="match status" value="1"/>
</dbReference>
<dbReference type="InterPro" id="IPR036249">
    <property type="entry name" value="Thioredoxin-like_sf"/>
</dbReference>
<protein>
    <recommendedName>
        <fullName evidence="1">Thioredoxin domain-containing protein</fullName>
    </recommendedName>
</protein>
<dbReference type="InterPro" id="IPR013766">
    <property type="entry name" value="Thioredoxin_domain"/>
</dbReference>
<organism evidence="2 3">
    <name type="scientific">Pseudomonas azotoformans</name>
    <dbReference type="NCBI Taxonomy" id="47878"/>
    <lineage>
        <taxon>Bacteria</taxon>
        <taxon>Pseudomonadati</taxon>
        <taxon>Pseudomonadota</taxon>
        <taxon>Gammaproteobacteria</taxon>
        <taxon>Pseudomonadales</taxon>
        <taxon>Pseudomonadaceae</taxon>
        <taxon>Pseudomonas</taxon>
    </lineage>
</organism>
<evidence type="ECO:0000313" key="2">
    <source>
        <dbReference type="EMBL" id="AMN81251.1"/>
    </source>
</evidence>
<reference evidence="2 3" key="1">
    <citation type="submission" date="2016-02" db="EMBL/GenBank/DDBJ databases">
        <title>Complete genome sequence of Pseudomonas azotoformans S4.</title>
        <authorList>
            <person name="Fang Y."/>
            <person name="Wu L."/>
            <person name="Feng G."/>
        </authorList>
    </citation>
    <scope>NUCLEOTIDE SEQUENCE [LARGE SCALE GENOMIC DNA]</scope>
    <source>
        <strain evidence="2 3">S4</strain>
    </source>
</reference>
<dbReference type="AlphaFoldDB" id="A0A127I3W6"/>
<name>A0A127I3W6_PSEAZ</name>
<proteinExistence type="predicted"/>
<dbReference type="Proteomes" id="UP000070516">
    <property type="component" value="Chromosome"/>
</dbReference>